<gene>
    <name evidence="2" type="ORF">PAMC26510_03075</name>
</gene>
<dbReference type="InterPro" id="IPR029045">
    <property type="entry name" value="ClpP/crotonase-like_dom_sf"/>
</dbReference>
<accession>A0A2C9XXN1</accession>
<comment type="caution">
    <text evidence="2">The sequence shown here is derived from an EMBL/GenBank/DDBJ whole genome shotgun (WGS) entry which is preliminary data.</text>
</comment>
<organism evidence="2 3">
    <name type="scientific">Caballeronia sordidicola</name>
    <name type="common">Burkholderia sordidicola</name>
    <dbReference type="NCBI Taxonomy" id="196367"/>
    <lineage>
        <taxon>Bacteria</taxon>
        <taxon>Pseudomonadati</taxon>
        <taxon>Pseudomonadota</taxon>
        <taxon>Betaproteobacteria</taxon>
        <taxon>Burkholderiales</taxon>
        <taxon>Burkholderiaceae</taxon>
        <taxon>Caballeronia</taxon>
    </lineage>
</organism>
<feature type="signal peptide" evidence="1">
    <location>
        <begin position="1"/>
        <end position="20"/>
    </location>
</feature>
<sequence length="356" mass="38428">MKTFRFILLIFVCVSSASNAMTFTAPKHSIADAVTWVDRHGDSVRIYADGEITGTSARELEQFVRSNKITNGMVLFNSRGGSLIGGVSLGNAIRKLGFDTGIATYARGEMVTSGICASACAYAFAGGAGRYYSTGNTRLGIHQFHSQGNDIGDGTSQEVSGMLVAYLQQMGVNALAFSASASVQPNEILWVSAADAKRLHFSNDGIDQTTAELKQANGSTYLRVEQKYTSFTARLIFNCARDGKLLLLGGIITTPQDAKQKYDWATQSYFTFDEQTIQNKRKGSAGDGLASQDSTVWVMRVLTPQEVQKLLTSKTITTWVAADGAVGNTGAVDINKVRGKIQDFISNCRFQPQVGQ</sequence>
<protein>
    <recommendedName>
        <fullName evidence="4">Periplasmic protein-like protein</fullName>
    </recommendedName>
</protein>
<dbReference type="EMBL" id="NBTY01000007">
    <property type="protein sequence ID" value="OTP80250.1"/>
    <property type="molecule type" value="Genomic_DNA"/>
</dbReference>
<evidence type="ECO:0000256" key="1">
    <source>
        <dbReference type="SAM" id="SignalP"/>
    </source>
</evidence>
<keyword evidence="1" id="KW-0732">Signal</keyword>
<dbReference type="AlphaFoldDB" id="A0A2C9XXN1"/>
<dbReference type="SUPFAM" id="SSF52096">
    <property type="entry name" value="ClpP/crotonase"/>
    <property type="match status" value="1"/>
</dbReference>
<dbReference type="Proteomes" id="UP000194546">
    <property type="component" value="Unassembled WGS sequence"/>
</dbReference>
<proteinExistence type="predicted"/>
<reference evidence="2 3" key="1">
    <citation type="submission" date="2017-03" db="EMBL/GenBank/DDBJ databases">
        <title>Genome analysis of strain PAMC 26510.</title>
        <authorList>
            <person name="Oh H.-M."/>
            <person name="Yang J.-A."/>
        </authorList>
    </citation>
    <scope>NUCLEOTIDE SEQUENCE [LARGE SCALE GENOMIC DNA]</scope>
    <source>
        <strain evidence="2 3">PAMC 26510</strain>
    </source>
</reference>
<feature type="chain" id="PRO_5013243043" description="Periplasmic protein-like protein" evidence="1">
    <location>
        <begin position="21"/>
        <end position="356"/>
    </location>
</feature>
<evidence type="ECO:0008006" key="4">
    <source>
        <dbReference type="Google" id="ProtNLM"/>
    </source>
</evidence>
<dbReference type="Gene3D" id="3.90.226.10">
    <property type="entry name" value="2-enoyl-CoA Hydratase, Chain A, domain 1"/>
    <property type="match status" value="1"/>
</dbReference>
<name>A0A2C9XXN1_CABSO</name>
<evidence type="ECO:0000313" key="3">
    <source>
        <dbReference type="Proteomes" id="UP000194546"/>
    </source>
</evidence>
<evidence type="ECO:0000313" key="2">
    <source>
        <dbReference type="EMBL" id="OTP80250.1"/>
    </source>
</evidence>